<comment type="caution">
    <text evidence="1">The sequence shown here is derived from an EMBL/GenBank/DDBJ whole genome shotgun (WGS) entry which is preliminary data.</text>
</comment>
<proteinExistence type="predicted"/>
<keyword evidence="2" id="KW-1185">Reference proteome</keyword>
<sequence>MLVSDHMGDNNAALLYAERWRLQKHEKRAEATELVINFARAAWMIIFKTLVGRSSGKKYAKGPIVRNDPWSSRNILLLLADTLHAFVETLELSEGKLPGLAESCGTRAVARVSQRDKMDDACRFLGQRHLCEASHIYYWSWVEVSTSGISLEATDSKSRKCSSRWLGSPNTPTWLQTLVILEVQGVHRAYEDKPRISHRYYPFPAPVP</sequence>
<dbReference type="EMBL" id="AOKY01000372">
    <property type="protein sequence ID" value="KDB22221.1"/>
    <property type="molecule type" value="Genomic_DNA"/>
</dbReference>
<evidence type="ECO:0000313" key="2">
    <source>
        <dbReference type="Proteomes" id="UP000024533"/>
    </source>
</evidence>
<accession>A0A059J2X8</accession>
<dbReference type="HOGENOM" id="CLU_1321727_0_0_1"/>
<name>A0A059J2X8_TRIIM</name>
<evidence type="ECO:0000313" key="1">
    <source>
        <dbReference type="EMBL" id="KDB22221.1"/>
    </source>
</evidence>
<dbReference type="AlphaFoldDB" id="A0A059J2X8"/>
<gene>
    <name evidence="1" type="ORF">H109_05859</name>
</gene>
<reference evidence="1 2" key="1">
    <citation type="submission" date="2014-02" db="EMBL/GenBank/DDBJ databases">
        <title>The Genome Sequence of Trichophyton interdigitale MR816.</title>
        <authorList>
            <consortium name="The Broad Institute Genomics Platform"/>
            <person name="Cuomo C.A."/>
            <person name="White T.C."/>
            <person name="Graser Y."/>
            <person name="Martinez-Rossi N."/>
            <person name="Heitman J."/>
            <person name="Young S.K."/>
            <person name="Zeng Q."/>
            <person name="Gargeya S."/>
            <person name="Abouelleil A."/>
            <person name="Alvarado L."/>
            <person name="Chapman S.B."/>
            <person name="Gainer-Dewar J."/>
            <person name="Goldberg J."/>
            <person name="Griggs A."/>
            <person name="Gujja S."/>
            <person name="Hansen M."/>
            <person name="Howarth C."/>
            <person name="Imamovic A."/>
            <person name="Larimer J."/>
            <person name="Martinez D."/>
            <person name="Murphy C."/>
            <person name="Pearson M.D."/>
            <person name="Persinoti G."/>
            <person name="Poon T."/>
            <person name="Priest M."/>
            <person name="Roberts A.D."/>
            <person name="Saif S."/>
            <person name="Shea T.D."/>
            <person name="Sykes S.N."/>
            <person name="Wortman J."/>
            <person name="Nusbaum C."/>
            <person name="Birren B."/>
        </authorList>
    </citation>
    <scope>NUCLEOTIDE SEQUENCE [LARGE SCALE GENOMIC DNA]</scope>
    <source>
        <strain evidence="1 2">MR816</strain>
    </source>
</reference>
<protein>
    <submittedName>
        <fullName evidence="1">Uncharacterized protein</fullName>
    </submittedName>
</protein>
<organism evidence="1 2">
    <name type="scientific">Trichophyton interdigitale (strain MR816)</name>
    <dbReference type="NCBI Taxonomy" id="1215338"/>
    <lineage>
        <taxon>Eukaryota</taxon>
        <taxon>Fungi</taxon>
        <taxon>Dikarya</taxon>
        <taxon>Ascomycota</taxon>
        <taxon>Pezizomycotina</taxon>
        <taxon>Eurotiomycetes</taxon>
        <taxon>Eurotiomycetidae</taxon>
        <taxon>Onygenales</taxon>
        <taxon>Arthrodermataceae</taxon>
        <taxon>Trichophyton</taxon>
    </lineage>
</organism>
<dbReference type="Proteomes" id="UP000024533">
    <property type="component" value="Unassembled WGS sequence"/>
</dbReference>